<keyword evidence="3" id="KW-0479">Metal-binding</keyword>
<evidence type="ECO:0000256" key="6">
    <source>
        <dbReference type="ARBA" id="ARBA00023014"/>
    </source>
</evidence>
<dbReference type="GO" id="GO:0046872">
    <property type="term" value="F:metal ion binding"/>
    <property type="evidence" value="ECO:0007669"/>
    <property type="project" value="UniProtKB-KW"/>
</dbReference>
<feature type="domain" description="4Fe-4S ferredoxin-type" evidence="7">
    <location>
        <begin position="35"/>
        <end position="63"/>
    </location>
</feature>
<dbReference type="PANTHER" id="PTHR43724">
    <property type="entry name" value="PYRUVATE SYNTHASE SUBUNIT PORD"/>
    <property type="match status" value="1"/>
</dbReference>
<keyword evidence="4" id="KW-0677">Repeat</keyword>
<keyword evidence="5" id="KW-0408">Iron</keyword>
<dbReference type="NCBIfam" id="TIGR02179">
    <property type="entry name" value="PorD_KorD"/>
    <property type="match status" value="1"/>
</dbReference>
<proteinExistence type="predicted"/>
<evidence type="ECO:0000256" key="3">
    <source>
        <dbReference type="ARBA" id="ARBA00022723"/>
    </source>
</evidence>
<accession>G3BMN9</accession>
<dbReference type="InterPro" id="IPR017900">
    <property type="entry name" value="4Fe4S_Fe_S_CS"/>
</dbReference>
<dbReference type="Pfam" id="PF13237">
    <property type="entry name" value="Fer4_10"/>
    <property type="match status" value="1"/>
</dbReference>
<dbReference type="AlphaFoldDB" id="G3BMN9"/>
<evidence type="ECO:0000256" key="1">
    <source>
        <dbReference type="ARBA" id="ARBA00001966"/>
    </source>
</evidence>
<dbReference type="InterPro" id="IPR011898">
    <property type="entry name" value="PorD_KorD"/>
</dbReference>
<dbReference type="Gene3D" id="3.30.70.20">
    <property type="match status" value="1"/>
</dbReference>
<evidence type="ECO:0000256" key="2">
    <source>
        <dbReference type="ARBA" id="ARBA00022485"/>
    </source>
</evidence>
<dbReference type="GO" id="GO:0051539">
    <property type="term" value="F:4 iron, 4 sulfur cluster binding"/>
    <property type="evidence" value="ECO:0007669"/>
    <property type="project" value="UniProtKB-KW"/>
</dbReference>
<dbReference type="EMBL" id="GU180082">
    <property type="protein sequence ID" value="ADM95004.1"/>
    <property type="molecule type" value="Genomic_DNA"/>
</dbReference>
<sequence>MTINKKKGWKEIPKGGLILEAGNAEQYETGSWRSMRPVRDENKCTHCLICWVYCPDSSIIVEEDKVKGIDYRHCKGCGICAAECPAKAITMKEEKEFKEKEGAKK</sequence>
<organism evidence="8">
    <name type="scientific">uncultured Atribacterota bacterium</name>
    <dbReference type="NCBI Taxonomy" id="263865"/>
    <lineage>
        <taxon>Bacteria</taxon>
        <taxon>Pseudomonadati</taxon>
        <taxon>Atribacterota</taxon>
        <taxon>environmental samples</taxon>
    </lineage>
</organism>
<keyword evidence="2" id="KW-0004">4Fe-4S</keyword>
<feature type="domain" description="4Fe-4S ferredoxin-type" evidence="7">
    <location>
        <begin position="64"/>
        <end position="94"/>
    </location>
</feature>
<evidence type="ECO:0000313" key="8">
    <source>
        <dbReference type="EMBL" id="ADM95004.1"/>
    </source>
</evidence>
<protein>
    <recommendedName>
        <fullName evidence="7">4Fe-4S ferredoxin-type domain-containing protein</fullName>
    </recommendedName>
</protein>
<evidence type="ECO:0000256" key="5">
    <source>
        <dbReference type="ARBA" id="ARBA00023004"/>
    </source>
</evidence>
<evidence type="ECO:0000259" key="7">
    <source>
        <dbReference type="PROSITE" id="PS51379"/>
    </source>
</evidence>
<evidence type="ECO:0000256" key="4">
    <source>
        <dbReference type="ARBA" id="ARBA00022737"/>
    </source>
</evidence>
<dbReference type="PROSITE" id="PS00198">
    <property type="entry name" value="4FE4S_FER_1"/>
    <property type="match status" value="1"/>
</dbReference>
<dbReference type="PANTHER" id="PTHR43724:SF1">
    <property type="entry name" value="PYRUVATE SYNTHASE SUBUNIT PORD"/>
    <property type="match status" value="1"/>
</dbReference>
<reference evidence="8" key="1">
    <citation type="submission" date="2009-11" db="EMBL/GenBank/DDBJ databases">
        <title>Microbial diversity profiles of fluids from low-temperature petroleum reservoirs with and without exogenous water perturbation.</title>
        <authorList>
            <person name="Pham V.D."/>
            <person name="Hnatow L.L."/>
            <person name="Zhang S."/>
            <person name="Fallon R.D."/>
            <person name="DeLong E.F."/>
            <person name="Keeler S.J."/>
        </authorList>
    </citation>
    <scope>NUCLEOTIDE SEQUENCE</scope>
</reference>
<name>G3BMN9_9BACT</name>
<dbReference type="SUPFAM" id="SSF54862">
    <property type="entry name" value="4Fe-4S ferredoxins"/>
    <property type="match status" value="1"/>
</dbReference>
<keyword evidence="6" id="KW-0411">Iron-sulfur</keyword>
<dbReference type="InterPro" id="IPR017896">
    <property type="entry name" value="4Fe4S_Fe-S-bd"/>
</dbReference>
<comment type="cofactor">
    <cofactor evidence="1">
        <name>[4Fe-4S] cluster</name>
        <dbReference type="ChEBI" id="CHEBI:49883"/>
    </cofactor>
</comment>
<dbReference type="GO" id="GO:0016625">
    <property type="term" value="F:oxidoreductase activity, acting on the aldehyde or oxo group of donors, iron-sulfur protein as acceptor"/>
    <property type="evidence" value="ECO:0007669"/>
    <property type="project" value="InterPro"/>
</dbReference>
<dbReference type="PROSITE" id="PS51379">
    <property type="entry name" value="4FE4S_FER_2"/>
    <property type="match status" value="2"/>
</dbReference>